<evidence type="ECO:0000259" key="1">
    <source>
        <dbReference type="Pfam" id="PF10456"/>
    </source>
</evidence>
<dbReference type="PANTHER" id="PTHR45827">
    <property type="entry name" value="SORTING NEXIN"/>
    <property type="match status" value="1"/>
</dbReference>
<reference evidence="2 3" key="1">
    <citation type="submission" date="2011-02" db="EMBL/GenBank/DDBJ databases">
        <title>The Genome Sequence of Sphaeroforma arctica JP610.</title>
        <authorList>
            <consortium name="The Broad Institute Genome Sequencing Platform"/>
            <person name="Russ C."/>
            <person name="Cuomo C."/>
            <person name="Young S.K."/>
            <person name="Zeng Q."/>
            <person name="Gargeya S."/>
            <person name="Alvarado L."/>
            <person name="Berlin A."/>
            <person name="Chapman S.B."/>
            <person name="Chen Z."/>
            <person name="Freedman E."/>
            <person name="Gellesch M."/>
            <person name="Goldberg J."/>
            <person name="Griggs A."/>
            <person name="Gujja S."/>
            <person name="Heilman E."/>
            <person name="Heiman D."/>
            <person name="Howarth C."/>
            <person name="Mehta T."/>
            <person name="Neiman D."/>
            <person name="Pearson M."/>
            <person name="Roberts A."/>
            <person name="Saif S."/>
            <person name="Shea T."/>
            <person name="Shenoy N."/>
            <person name="Sisk P."/>
            <person name="Stolte C."/>
            <person name="Sykes S."/>
            <person name="White J."/>
            <person name="Yandava C."/>
            <person name="Burger G."/>
            <person name="Gray M.W."/>
            <person name="Holland P.W.H."/>
            <person name="King N."/>
            <person name="Lang F.B.F."/>
            <person name="Roger A.J."/>
            <person name="Ruiz-Trillo I."/>
            <person name="Haas B."/>
            <person name="Nusbaum C."/>
            <person name="Birren B."/>
        </authorList>
    </citation>
    <scope>NUCLEOTIDE SEQUENCE [LARGE SCALE GENOMIC DNA]</scope>
    <source>
        <strain evidence="2 3">JP610</strain>
    </source>
</reference>
<dbReference type="STRING" id="667725.A0A0L0G4Y5"/>
<dbReference type="Proteomes" id="UP000054560">
    <property type="component" value="Unassembled WGS sequence"/>
</dbReference>
<dbReference type="GO" id="GO:0006897">
    <property type="term" value="P:endocytosis"/>
    <property type="evidence" value="ECO:0007669"/>
    <property type="project" value="TreeGrafter"/>
</dbReference>
<dbReference type="EMBL" id="KQ241803">
    <property type="protein sequence ID" value="KNC83886.1"/>
    <property type="molecule type" value="Genomic_DNA"/>
</dbReference>
<dbReference type="AlphaFoldDB" id="A0A0L0G4Y5"/>
<dbReference type="GO" id="GO:0016197">
    <property type="term" value="P:endosomal transport"/>
    <property type="evidence" value="ECO:0007669"/>
    <property type="project" value="TreeGrafter"/>
</dbReference>
<dbReference type="GeneID" id="25904380"/>
<dbReference type="GO" id="GO:0031410">
    <property type="term" value="C:cytoplasmic vesicle"/>
    <property type="evidence" value="ECO:0007669"/>
    <property type="project" value="TreeGrafter"/>
</dbReference>
<organism evidence="2 3">
    <name type="scientific">Sphaeroforma arctica JP610</name>
    <dbReference type="NCBI Taxonomy" id="667725"/>
    <lineage>
        <taxon>Eukaryota</taxon>
        <taxon>Ichthyosporea</taxon>
        <taxon>Ichthyophonida</taxon>
        <taxon>Sphaeroforma</taxon>
    </lineage>
</organism>
<dbReference type="GO" id="GO:0097320">
    <property type="term" value="P:plasma membrane tubulation"/>
    <property type="evidence" value="ECO:0007669"/>
    <property type="project" value="TreeGrafter"/>
</dbReference>
<dbReference type="InterPro" id="IPR019497">
    <property type="entry name" value="Sorting_nexin_WASP-bd-dom"/>
</dbReference>
<dbReference type="PANTHER" id="PTHR45827:SF1">
    <property type="entry name" value="SORTING NEXIN"/>
    <property type="match status" value="1"/>
</dbReference>
<keyword evidence="3" id="KW-1185">Reference proteome</keyword>
<protein>
    <recommendedName>
        <fullName evidence="1">Sorting nexin protein WASP-binding domain-containing protein</fullName>
    </recommendedName>
</protein>
<dbReference type="eggNOG" id="KOG2528">
    <property type="taxonomic scope" value="Eukaryota"/>
</dbReference>
<proteinExistence type="predicted"/>
<dbReference type="Gene3D" id="1.20.1270.60">
    <property type="entry name" value="Arfaptin homology (AH) domain/BAR domain"/>
    <property type="match status" value="1"/>
</dbReference>
<dbReference type="OrthoDB" id="10254720at2759"/>
<evidence type="ECO:0000313" key="2">
    <source>
        <dbReference type="EMBL" id="KNC83886.1"/>
    </source>
</evidence>
<dbReference type="GO" id="GO:0005886">
    <property type="term" value="C:plasma membrane"/>
    <property type="evidence" value="ECO:0007669"/>
    <property type="project" value="TreeGrafter"/>
</dbReference>
<name>A0A0L0G4Y5_9EUKA</name>
<evidence type="ECO:0000313" key="3">
    <source>
        <dbReference type="Proteomes" id="UP000054560"/>
    </source>
</evidence>
<gene>
    <name evidence="2" type="ORF">SARC_03876</name>
</gene>
<dbReference type="RefSeq" id="XP_014157788.1">
    <property type="nucleotide sequence ID" value="XM_014302313.1"/>
</dbReference>
<sequence length="162" mass="18270">MMLLAKPPTEGLMTACWRATCAADTRATRGIMVTSQAFDAIGQMSKRNYPRHVQMVSDITKEYTRMIPQYENIADAQALASHKANDAMAGLAEGKLEVSYSNAVQDRYEVISNIALAEANNFHAYKEKDFKAMMERFLDGQIDHYKEVLTKLEKAREAIEEL</sequence>
<dbReference type="InterPro" id="IPR027267">
    <property type="entry name" value="AH/BAR_dom_sf"/>
</dbReference>
<accession>A0A0L0G4Y5</accession>
<dbReference type="GO" id="GO:0035091">
    <property type="term" value="F:phosphatidylinositol binding"/>
    <property type="evidence" value="ECO:0007669"/>
    <property type="project" value="TreeGrafter"/>
</dbReference>
<feature type="domain" description="Sorting nexin protein WASP-binding" evidence="1">
    <location>
        <begin position="22"/>
        <end position="157"/>
    </location>
</feature>
<dbReference type="Pfam" id="PF10456">
    <property type="entry name" value="BAR_3_WASP_bdg"/>
    <property type="match status" value="1"/>
</dbReference>